<dbReference type="InterPro" id="IPR036640">
    <property type="entry name" value="ABC1_TM_sf"/>
</dbReference>
<keyword evidence="5" id="KW-0547">Nucleotide-binding</keyword>
<evidence type="ECO:0000259" key="10">
    <source>
        <dbReference type="PROSITE" id="PS50893"/>
    </source>
</evidence>
<dbReference type="GO" id="GO:0015421">
    <property type="term" value="F:ABC-type oligopeptide transporter activity"/>
    <property type="evidence" value="ECO:0007669"/>
    <property type="project" value="TreeGrafter"/>
</dbReference>
<dbReference type="InterPro" id="IPR011527">
    <property type="entry name" value="ABC1_TM_dom"/>
</dbReference>
<comment type="caution">
    <text evidence="12">The sequence shown here is derived from an EMBL/GenBank/DDBJ whole genome shotgun (WGS) entry which is preliminary data.</text>
</comment>
<evidence type="ECO:0000256" key="8">
    <source>
        <dbReference type="ARBA" id="ARBA00023136"/>
    </source>
</evidence>
<keyword evidence="2" id="KW-0813">Transport</keyword>
<feature type="transmembrane region" description="Helical" evidence="9">
    <location>
        <begin position="157"/>
        <end position="174"/>
    </location>
</feature>
<evidence type="ECO:0000256" key="2">
    <source>
        <dbReference type="ARBA" id="ARBA00022448"/>
    </source>
</evidence>
<dbReference type="FunFam" id="3.40.50.300:FF:000221">
    <property type="entry name" value="Multidrug ABC transporter ATP-binding protein"/>
    <property type="match status" value="1"/>
</dbReference>
<dbReference type="GO" id="GO:0016887">
    <property type="term" value="F:ATP hydrolysis activity"/>
    <property type="evidence" value="ECO:0007669"/>
    <property type="project" value="InterPro"/>
</dbReference>
<dbReference type="STRING" id="1834191.A5886_000135"/>
<feature type="transmembrane region" description="Helical" evidence="9">
    <location>
        <begin position="133"/>
        <end position="151"/>
    </location>
</feature>
<evidence type="ECO:0000313" key="13">
    <source>
        <dbReference type="Proteomes" id="UP000195043"/>
    </source>
</evidence>
<keyword evidence="3" id="KW-1003">Cell membrane</keyword>
<dbReference type="InterPro" id="IPR003593">
    <property type="entry name" value="AAA+_ATPase"/>
</dbReference>
<dbReference type="Gene3D" id="3.40.50.300">
    <property type="entry name" value="P-loop containing nucleotide triphosphate hydrolases"/>
    <property type="match status" value="1"/>
</dbReference>
<dbReference type="PANTHER" id="PTHR43394:SF1">
    <property type="entry name" value="ATP-BINDING CASSETTE SUB-FAMILY B MEMBER 10, MITOCHONDRIAL"/>
    <property type="match status" value="1"/>
</dbReference>
<dbReference type="SMART" id="SM00382">
    <property type="entry name" value="AAA"/>
    <property type="match status" value="1"/>
</dbReference>
<dbReference type="SUPFAM" id="SSF52540">
    <property type="entry name" value="P-loop containing nucleoside triphosphate hydrolases"/>
    <property type="match status" value="1"/>
</dbReference>
<protein>
    <recommendedName>
        <fullName evidence="14">ABC transporter ATP-binding protein/permease</fullName>
    </recommendedName>
</protein>
<dbReference type="PANTHER" id="PTHR43394">
    <property type="entry name" value="ATP-DEPENDENT PERMEASE MDL1, MITOCHONDRIAL"/>
    <property type="match status" value="1"/>
</dbReference>
<dbReference type="GO" id="GO:0005886">
    <property type="term" value="C:plasma membrane"/>
    <property type="evidence" value="ECO:0007669"/>
    <property type="project" value="UniProtKB-SubCell"/>
</dbReference>
<reference evidence="12 13" key="1">
    <citation type="submission" date="2017-05" db="EMBL/GenBank/DDBJ databases">
        <title>The Genome Sequence of Enterococcus sp. 8G7_MSG3316.</title>
        <authorList>
            <consortium name="The Broad Institute Genomics Platform"/>
            <consortium name="The Broad Institute Genomic Center for Infectious Diseases"/>
            <person name="Earl A."/>
            <person name="Manson A."/>
            <person name="Schwartman J."/>
            <person name="Gilmore M."/>
            <person name="Abouelleil A."/>
            <person name="Cao P."/>
            <person name="Chapman S."/>
            <person name="Cusick C."/>
            <person name="Shea T."/>
            <person name="Young S."/>
            <person name="Neafsey D."/>
            <person name="Nusbaum C."/>
            <person name="Birren B."/>
        </authorList>
    </citation>
    <scope>NUCLEOTIDE SEQUENCE [LARGE SCALE GENOMIC DNA]</scope>
    <source>
        <strain evidence="12 13">8G7_MSG3316</strain>
    </source>
</reference>
<evidence type="ECO:0000259" key="11">
    <source>
        <dbReference type="PROSITE" id="PS50929"/>
    </source>
</evidence>
<dbReference type="InterPro" id="IPR017871">
    <property type="entry name" value="ABC_transporter-like_CS"/>
</dbReference>
<dbReference type="Gene3D" id="1.20.1560.10">
    <property type="entry name" value="ABC transporter type 1, transmembrane domain"/>
    <property type="match status" value="1"/>
</dbReference>
<evidence type="ECO:0008006" key="14">
    <source>
        <dbReference type="Google" id="ProtNLM"/>
    </source>
</evidence>
<sequence length="571" mass="62305">MNLLKDYIKPYIGRISLGVSIKFFGSLMDLLLPWILAYIIDTVIPTKKVDQIFLWGGVMLLCSVVAVVTNIVANRMASSVARDTTGGVRHDLFAKVSYLSIPQIESIGVPSLVSRLTTDTYNIHQTIGMSQRLGIRAPILLLGGIMITATLDPVLTLVLVGILPFTLMAAVLISKRGIPLFAALQQQVDLLVRTVRENVTGARVIKALSKADVEKARFAQVNQDVVAAETHANRTMAATPPLMDLFLNIGLTLVIVVSAFRVNQGLTQSGVIIAFLTYFTIILNAMLSITRIFVIVSKGLASADRIQAVLRLPEHMKVIDGPIKEEAAHIVFDHVSFTYPNGNQVLKDIDFSLLPGETLGIIGATGSGKSTIVKLLLRLYDPSNGQIRISGRDIRTIPAETLHQLFGIVLQKDILFAESIAENIAFGRRFTKEELEEAAARAQAKEFIATLPERFAHQLHAKGSNLSGGQKQRVLLSRALAGDPEILVLDDSASALDYQTDARLRRVLKEAFQQTTTILIAQRISSIQHADKILVLEDGMMNGFGTHASLLATNQIYREIYQGQTGGVVNG</sequence>
<dbReference type="InterPro" id="IPR027417">
    <property type="entry name" value="P-loop_NTPase"/>
</dbReference>
<feature type="domain" description="ABC transmembrane type-1" evidence="11">
    <location>
        <begin position="17"/>
        <end position="298"/>
    </location>
</feature>
<dbReference type="PROSITE" id="PS50893">
    <property type="entry name" value="ABC_TRANSPORTER_2"/>
    <property type="match status" value="1"/>
</dbReference>
<dbReference type="RefSeq" id="WP_086273191.1">
    <property type="nucleotide sequence ID" value="NZ_NGKU01000001.1"/>
</dbReference>
<evidence type="ECO:0000256" key="6">
    <source>
        <dbReference type="ARBA" id="ARBA00022840"/>
    </source>
</evidence>
<organism evidence="12 13">
    <name type="scientific">Candidatus Enterococcus testudinis</name>
    <dbReference type="NCBI Taxonomy" id="1834191"/>
    <lineage>
        <taxon>Bacteria</taxon>
        <taxon>Bacillati</taxon>
        <taxon>Bacillota</taxon>
        <taxon>Bacilli</taxon>
        <taxon>Lactobacillales</taxon>
        <taxon>Enterococcaceae</taxon>
        <taxon>Enterococcus</taxon>
    </lineage>
</organism>
<feature type="transmembrane region" description="Helical" evidence="9">
    <location>
        <begin position="52"/>
        <end position="73"/>
    </location>
</feature>
<feature type="transmembrane region" description="Helical" evidence="9">
    <location>
        <begin position="21"/>
        <end position="40"/>
    </location>
</feature>
<proteinExistence type="predicted"/>
<feature type="transmembrane region" description="Helical" evidence="9">
    <location>
        <begin position="272"/>
        <end position="296"/>
    </location>
</feature>
<evidence type="ECO:0000256" key="4">
    <source>
        <dbReference type="ARBA" id="ARBA00022692"/>
    </source>
</evidence>
<dbReference type="GO" id="GO:0005524">
    <property type="term" value="F:ATP binding"/>
    <property type="evidence" value="ECO:0007669"/>
    <property type="project" value="UniProtKB-KW"/>
</dbReference>
<dbReference type="EMBL" id="NGKU01000001">
    <property type="protein sequence ID" value="OTN75091.1"/>
    <property type="molecule type" value="Genomic_DNA"/>
</dbReference>
<feature type="transmembrane region" description="Helical" evidence="9">
    <location>
        <begin position="242"/>
        <end position="260"/>
    </location>
</feature>
<evidence type="ECO:0000256" key="1">
    <source>
        <dbReference type="ARBA" id="ARBA00004651"/>
    </source>
</evidence>
<evidence type="ECO:0000256" key="7">
    <source>
        <dbReference type="ARBA" id="ARBA00022989"/>
    </source>
</evidence>
<evidence type="ECO:0000313" key="12">
    <source>
        <dbReference type="EMBL" id="OTN75091.1"/>
    </source>
</evidence>
<keyword evidence="6" id="KW-0067">ATP-binding</keyword>
<dbReference type="InterPro" id="IPR039421">
    <property type="entry name" value="Type_1_exporter"/>
</dbReference>
<dbReference type="PROSITE" id="PS00211">
    <property type="entry name" value="ABC_TRANSPORTER_1"/>
    <property type="match status" value="1"/>
</dbReference>
<feature type="domain" description="ABC transporter" evidence="10">
    <location>
        <begin position="330"/>
        <end position="563"/>
    </location>
</feature>
<name>A0A242A2Y3_9ENTE</name>
<keyword evidence="13" id="KW-1185">Reference proteome</keyword>
<dbReference type="InterPro" id="IPR003439">
    <property type="entry name" value="ABC_transporter-like_ATP-bd"/>
</dbReference>
<evidence type="ECO:0000256" key="5">
    <source>
        <dbReference type="ARBA" id="ARBA00022741"/>
    </source>
</evidence>
<dbReference type="OrthoDB" id="9762778at2"/>
<dbReference type="SUPFAM" id="SSF90123">
    <property type="entry name" value="ABC transporter transmembrane region"/>
    <property type="match status" value="1"/>
</dbReference>
<keyword evidence="4 9" id="KW-0812">Transmembrane</keyword>
<dbReference type="CDD" id="cd18548">
    <property type="entry name" value="ABC_6TM_Tm287_like"/>
    <property type="match status" value="1"/>
</dbReference>
<dbReference type="Proteomes" id="UP000195043">
    <property type="component" value="Unassembled WGS sequence"/>
</dbReference>
<keyword evidence="7 9" id="KW-1133">Transmembrane helix</keyword>
<evidence type="ECO:0000256" key="3">
    <source>
        <dbReference type="ARBA" id="ARBA00022475"/>
    </source>
</evidence>
<gene>
    <name evidence="12" type="ORF">A5886_000135</name>
</gene>
<keyword evidence="8 9" id="KW-0472">Membrane</keyword>
<dbReference type="Pfam" id="PF00005">
    <property type="entry name" value="ABC_tran"/>
    <property type="match status" value="1"/>
</dbReference>
<dbReference type="AlphaFoldDB" id="A0A242A2Y3"/>
<dbReference type="PROSITE" id="PS50929">
    <property type="entry name" value="ABC_TM1F"/>
    <property type="match status" value="1"/>
</dbReference>
<dbReference type="Pfam" id="PF00664">
    <property type="entry name" value="ABC_membrane"/>
    <property type="match status" value="1"/>
</dbReference>
<comment type="subcellular location">
    <subcellularLocation>
        <location evidence="1">Cell membrane</location>
        <topology evidence="1">Multi-pass membrane protein</topology>
    </subcellularLocation>
</comment>
<evidence type="ECO:0000256" key="9">
    <source>
        <dbReference type="SAM" id="Phobius"/>
    </source>
</evidence>
<accession>A0A242A2Y3</accession>